<evidence type="ECO:0000256" key="2">
    <source>
        <dbReference type="HAMAP-Rule" id="MF_00612"/>
    </source>
</evidence>
<dbReference type="InterPro" id="IPR032710">
    <property type="entry name" value="NTF2-like_dom_sf"/>
</dbReference>
<sequence length="128" mass="14788">MMQLCPCGSNESYQNCCQPYHQGTLWPRTAEALMRSRYSAFALQNADYLLKTWAKTTRPGQFSFEKGLIWQGLEIVEVVKGQIKDKRGQVHFKASYRLEPNESGILEELSQFKKDSAGHWMYIDGEIF</sequence>
<protein>
    <recommendedName>
        <fullName evidence="2">UPF0225 protein THMIRHAT_13180</fullName>
    </recommendedName>
</protein>
<evidence type="ECO:0000313" key="5">
    <source>
        <dbReference type="Proteomes" id="UP000501466"/>
    </source>
</evidence>
<dbReference type="SUPFAM" id="SSF54427">
    <property type="entry name" value="NTF2-like"/>
    <property type="match status" value="1"/>
</dbReference>
<evidence type="ECO:0000313" key="4">
    <source>
        <dbReference type="EMBL" id="BBP43572.1"/>
    </source>
</evidence>
<dbReference type="Pfam" id="PF17775">
    <property type="entry name" value="YchJ_M-like"/>
    <property type="match status" value="1"/>
</dbReference>
<proteinExistence type="inferred from homology"/>
<feature type="domain" description="YchJ-like middle NTF2-like" evidence="3">
    <location>
        <begin position="29"/>
        <end position="125"/>
    </location>
</feature>
<reference evidence="5" key="1">
    <citation type="submission" date="2019-11" db="EMBL/GenBank/DDBJ databases">
        <title>Isolation and characterization of two novel species in the genus Thiomicrorhabdus.</title>
        <authorList>
            <person name="Mochizuki J."/>
            <person name="Kojima H."/>
            <person name="Fukui M."/>
        </authorList>
    </citation>
    <scope>NUCLEOTIDE SEQUENCE [LARGE SCALE GENOMIC DNA]</scope>
    <source>
        <strain evidence="5">AkT22</strain>
    </source>
</reference>
<keyword evidence="5" id="KW-1185">Reference proteome</keyword>
<organism evidence="4 5">
    <name type="scientific">Thiosulfativibrio zosterae</name>
    <dbReference type="NCBI Taxonomy" id="2675053"/>
    <lineage>
        <taxon>Bacteria</taxon>
        <taxon>Pseudomonadati</taxon>
        <taxon>Pseudomonadota</taxon>
        <taxon>Gammaproteobacteria</taxon>
        <taxon>Thiotrichales</taxon>
        <taxon>Piscirickettsiaceae</taxon>
        <taxon>Thiosulfativibrio</taxon>
    </lineage>
</organism>
<dbReference type="Proteomes" id="UP000501466">
    <property type="component" value="Chromosome"/>
</dbReference>
<comment type="similarity">
    <text evidence="1 2">Belongs to the UPF0225 family.</text>
</comment>
<dbReference type="InterPro" id="IPR048469">
    <property type="entry name" value="YchJ-like_M"/>
</dbReference>
<dbReference type="EMBL" id="AP021888">
    <property type="protein sequence ID" value="BBP43572.1"/>
    <property type="molecule type" value="Genomic_DNA"/>
</dbReference>
<dbReference type="Pfam" id="PF02810">
    <property type="entry name" value="SEC-C"/>
    <property type="match status" value="1"/>
</dbReference>
<dbReference type="KEGG" id="tzo:THMIRHAT_13180"/>
<dbReference type="Gene3D" id="3.10.450.50">
    <property type="match status" value="1"/>
</dbReference>
<dbReference type="RefSeq" id="WP_173291359.1">
    <property type="nucleotide sequence ID" value="NZ_AP021888.1"/>
</dbReference>
<dbReference type="HAMAP" id="MF_00612">
    <property type="entry name" value="UPF0225"/>
    <property type="match status" value="1"/>
</dbReference>
<dbReference type="PANTHER" id="PTHR33747:SF1">
    <property type="entry name" value="ADENYLATE CYCLASE-ASSOCIATED CAP C-TERMINAL DOMAIN-CONTAINING PROTEIN"/>
    <property type="match status" value="1"/>
</dbReference>
<evidence type="ECO:0000256" key="1">
    <source>
        <dbReference type="ARBA" id="ARBA00010839"/>
    </source>
</evidence>
<dbReference type="AlphaFoldDB" id="A0A6F8PN78"/>
<evidence type="ECO:0000259" key="3">
    <source>
        <dbReference type="Pfam" id="PF17775"/>
    </source>
</evidence>
<dbReference type="InterPro" id="IPR023006">
    <property type="entry name" value="YchJ-like"/>
</dbReference>
<accession>A0A6F8PN78</accession>
<gene>
    <name evidence="4" type="ORF">THMIRHAT_13180</name>
</gene>
<dbReference type="PANTHER" id="PTHR33747">
    <property type="entry name" value="UPF0225 PROTEIN SCO1677"/>
    <property type="match status" value="1"/>
</dbReference>
<name>A0A6F8PN78_9GAMM</name>
<dbReference type="InterPro" id="IPR004027">
    <property type="entry name" value="SEC_C_motif"/>
</dbReference>